<proteinExistence type="predicted"/>
<reference evidence="8" key="1">
    <citation type="journal article" date="2021" name="Nat. Commun.">
        <title>Genomic analyses provide insights into spinach domestication and the genetic basis of agronomic traits.</title>
        <authorList>
            <person name="Cai X."/>
            <person name="Sun X."/>
            <person name="Xu C."/>
            <person name="Sun H."/>
            <person name="Wang X."/>
            <person name="Ge C."/>
            <person name="Zhang Z."/>
            <person name="Wang Q."/>
            <person name="Fei Z."/>
            <person name="Jiao C."/>
            <person name="Wang Q."/>
        </authorList>
    </citation>
    <scope>NUCLEOTIDE SEQUENCE [LARGE SCALE GENOMIC DNA]</scope>
    <source>
        <strain evidence="8">cv. Varoflay</strain>
    </source>
</reference>
<feature type="compositionally biased region" description="Polar residues" evidence="5">
    <location>
        <begin position="563"/>
        <end position="579"/>
    </location>
</feature>
<dbReference type="PROSITE" id="PS51745">
    <property type="entry name" value="PB1"/>
    <property type="match status" value="1"/>
</dbReference>
<feature type="region of interest" description="Disordered" evidence="5">
    <location>
        <begin position="699"/>
        <end position="773"/>
    </location>
</feature>
<dbReference type="GeneID" id="110805952"/>
<feature type="domain" description="PB1" evidence="7">
    <location>
        <begin position="824"/>
        <end position="907"/>
    </location>
</feature>
<accession>A0A9R0JG75</accession>
<dbReference type="GO" id="GO:0003700">
    <property type="term" value="F:DNA-binding transcription factor activity"/>
    <property type="evidence" value="ECO:0007669"/>
    <property type="project" value="InterPro"/>
</dbReference>
<feature type="compositionally biased region" description="Polar residues" evidence="5">
    <location>
        <begin position="699"/>
        <end position="708"/>
    </location>
</feature>
<feature type="region of interest" description="Disordered" evidence="5">
    <location>
        <begin position="563"/>
        <end position="594"/>
    </location>
</feature>
<gene>
    <name evidence="9 10" type="primary">LOC110805952</name>
</gene>
<dbReference type="InterPro" id="IPR003035">
    <property type="entry name" value="RWP-RK_dom"/>
</dbReference>
<evidence type="ECO:0000259" key="6">
    <source>
        <dbReference type="PROSITE" id="PS51519"/>
    </source>
</evidence>
<keyword evidence="2" id="KW-0238">DNA-binding</keyword>
<protein>
    <submittedName>
        <fullName evidence="9 10">Protein NLP2</fullName>
    </submittedName>
</protein>
<evidence type="ECO:0000313" key="10">
    <source>
        <dbReference type="RefSeq" id="XP_056699044.1"/>
    </source>
</evidence>
<evidence type="ECO:0000256" key="5">
    <source>
        <dbReference type="SAM" id="MobiDB-lite"/>
    </source>
</evidence>
<evidence type="ECO:0000256" key="4">
    <source>
        <dbReference type="ARBA" id="ARBA00023242"/>
    </source>
</evidence>
<dbReference type="SUPFAM" id="SSF54277">
    <property type="entry name" value="CAD &amp; PB1 domains"/>
    <property type="match status" value="1"/>
</dbReference>
<sequence length="920" mass="101558">MDNGSFNPANNPPVFGNIDYDLMEQLLDEGCWLQTADGSNLLQSSTSPGQGPSPSSSRGLSYPSSFSFPCLEPSLTQAEQAVDSDCQNNINSSAITPASVAAAALNQARNFSWEGNELNRILWIEPKANSGPSTSVGDRLMSAVYQLKELNRNRDVLIQIWVPIKKGLKSFLTTAEQPYFHQPSSTRLVHYRDVSAKYEFLADEDTKQALGLPGRVFLGKAPEWTPDVRFFRQEEYPRSVYAHKYDVRGSIALPVFEKGSGDSLGVVEIIMTTEKFDYRPEVESVCKALETVHLRSSEILNIPPEQARKGTDEVVQPEILTVVRAVCDTLNLPLAQTWAPCSQQGKGGCWHSEKNVHCVSIIDSACYVRDERVMDFHKACSDHHLLRSQGGIVGKAFDTNQPCYATDVTEFSKVEYPLSHHAKMFGLRGAVAIRLRGICHETNDYVLELYLPSDFQENGLSFHTKIWQAVSMVIQQHCQYLHFITDKDFEQKASFQGKTVADNEIKETSWFSQMMEPQRKGKEVVVSLEFGEDEPSKGFKVMNWSDSEPSLQLGQALSDSENINQDSASKGISGTSSGSRLPLSARSERRRTKTQKTISLDILRQYFAGSLKDAAKSIGVCPTTLKRICRQHGIARWPSRKIKKVDHSLRKLQLVIDSVQGAEGSIQLSSFYSKFPELNSPTTQAKPSQVSSINLNNQPKQQLTTQPEGNIYPSGATTSNSPASTSSSQTSTSSYCFSSGANLSSTPVTTIASGSKDASTAEETGGSLKRARSEAELQGLITKKEATQILERSQSNKTLAEHPSFETLPPFPMTKSWLSREAGVFKAKASFGEEKVRFSILPNTGFQQLQQEIVKRFSLEDLSKMGIKYLDDDKEWVLLTCDADLEECIDIHKSSGSHTIKLSISPLSSLAGSFGSSGLS</sequence>
<feature type="region of interest" description="Disordered" evidence="5">
    <location>
        <begin position="42"/>
        <end position="61"/>
    </location>
</feature>
<dbReference type="InterPro" id="IPR055081">
    <property type="entry name" value="NLP1-9_GAF"/>
</dbReference>
<dbReference type="OrthoDB" id="6270329at2759"/>
<evidence type="ECO:0000313" key="9">
    <source>
        <dbReference type="RefSeq" id="XP_021867276.1"/>
    </source>
</evidence>
<dbReference type="Proteomes" id="UP000813463">
    <property type="component" value="Chromosome 4"/>
</dbReference>
<keyword evidence="4" id="KW-0539">Nucleus</keyword>
<dbReference type="PANTHER" id="PTHR32002">
    <property type="entry name" value="PROTEIN NLP8"/>
    <property type="match status" value="1"/>
</dbReference>
<dbReference type="PANTHER" id="PTHR32002:SF46">
    <property type="entry name" value="PROTEIN NLP2"/>
    <property type="match status" value="1"/>
</dbReference>
<evidence type="ECO:0000256" key="2">
    <source>
        <dbReference type="ARBA" id="ARBA00023125"/>
    </source>
</evidence>
<name>A0A9R0JG75_SPIOL</name>
<dbReference type="GO" id="GO:0003677">
    <property type="term" value="F:DNA binding"/>
    <property type="evidence" value="ECO:0007669"/>
    <property type="project" value="UniProtKB-KW"/>
</dbReference>
<feature type="compositionally biased region" description="Polar residues" evidence="5">
    <location>
        <begin position="740"/>
        <end position="762"/>
    </location>
</feature>
<reference evidence="9" key="2">
    <citation type="submission" date="2025-04" db="UniProtKB">
        <authorList>
            <consortium name="RefSeq"/>
        </authorList>
    </citation>
    <scope>IDENTIFICATION</scope>
    <source>
        <tissue evidence="10">Leaf</tissue>
    </source>
</reference>
<dbReference type="AlphaFoldDB" id="A0A9R0JG75"/>
<dbReference type="InterPro" id="IPR053793">
    <property type="entry name" value="PB1-like"/>
</dbReference>
<dbReference type="Gene3D" id="3.10.20.90">
    <property type="entry name" value="Phosphatidylinositol 3-kinase Catalytic Subunit, Chain A, domain 1"/>
    <property type="match status" value="1"/>
</dbReference>
<feature type="domain" description="RWP-RK" evidence="6">
    <location>
        <begin position="582"/>
        <end position="665"/>
    </location>
</feature>
<feature type="compositionally biased region" description="Low complexity" evidence="5">
    <location>
        <begin position="44"/>
        <end position="61"/>
    </location>
</feature>
<evidence type="ECO:0000259" key="7">
    <source>
        <dbReference type="PROSITE" id="PS51745"/>
    </source>
</evidence>
<dbReference type="RefSeq" id="XP_056699044.1">
    <property type="nucleotide sequence ID" value="XM_056843066.1"/>
</dbReference>
<evidence type="ECO:0000313" key="8">
    <source>
        <dbReference type="Proteomes" id="UP000813463"/>
    </source>
</evidence>
<dbReference type="RefSeq" id="XP_021867276.1">
    <property type="nucleotide sequence ID" value="XM_022011584.1"/>
</dbReference>
<evidence type="ECO:0000256" key="1">
    <source>
        <dbReference type="ARBA" id="ARBA00023015"/>
    </source>
</evidence>
<keyword evidence="3" id="KW-0804">Transcription</keyword>
<dbReference type="Pfam" id="PF02042">
    <property type="entry name" value="RWP-RK"/>
    <property type="match status" value="1"/>
</dbReference>
<dbReference type="SMART" id="SM00666">
    <property type="entry name" value="PB1"/>
    <property type="match status" value="1"/>
</dbReference>
<dbReference type="Pfam" id="PF00564">
    <property type="entry name" value="PB1"/>
    <property type="match status" value="1"/>
</dbReference>
<dbReference type="InterPro" id="IPR000270">
    <property type="entry name" value="PB1_dom"/>
</dbReference>
<dbReference type="PROSITE" id="PS51519">
    <property type="entry name" value="RWP_RK"/>
    <property type="match status" value="1"/>
</dbReference>
<dbReference type="Pfam" id="PF22922">
    <property type="entry name" value="GAF_NLP"/>
    <property type="match status" value="2"/>
</dbReference>
<dbReference type="KEGG" id="soe:110805952"/>
<dbReference type="CDD" id="cd06407">
    <property type="entry name" value="PB1_NLP"/>
    <property type="match status" value="1"/>
</dbReference>
<dbReference type="InterPro" id="IPR034891">
    <property type="entry name" value="PB1_NLP"/>
</dbReference>
<evidence type="ECO:0000256" key="3">
    <source>
        <dbReference type="ARBA" id="ARBA00023163"/>
    </source>
</evidence>
<dbReference type="InterPro" id="IPR045012">
    <property type="entry name" value="NLP"/>
</dbReference>
<feature type="compositionally biased region" description="Low complexity" evidence="5">
    <location>
        <begin position="714"/>
        <end position="739"/>
    </location>
</feature>
<organism evidence="8 9">
    <name type="scientific">Spinacia oleracea</name>
    <name type="common">Spinach</name>
    <dbReference type="NCBI Taxonomy" id="3562"/>
    <lineage>
        <taxon>Eukaryota</taxon>
        <taxon>Viridiplantae</taxon>
        <taxon>Streptophyta</taxon>
        <taxon>Embryophyta</taxon>
        <taxon>Tracheophyta</taxon>
        <taxon>Spermatophyta</taxon>
        <taxon>Magnoliopsida</taxon>
        <taxon>eudicotyledons</taxon>
        <taxon>Gunneridae</taxon>
        <taxon>Pentapetalae</taxon>
        <taxon>Caryophyllales</taxon>
        <taxon>Chenopodiaceae</taxon>
        <taxon>Chenopodioideae</taxon>
        <taxon>Anserineae</taxon>
        <taxon>Spinacia</taxon>
    </lineage>
</organism>
<keyword evidence="1" id="KW-0805">Transcription regulation</keyword>
<keyword evidence="8" id="KW-1185">Reference proteome</keyword>